<name>A0A859DPC6_9FIRM</name>
<evidence type="ECO:0000256" key="2">
    <source>
        <dbReference type="ARBA" id="ARBA00011322"/>
    </source>
</evidence>
<dbReference type="Proteomes" id="UP000509623">
    <property type="component" value="Chromosome"/>
</dbReference>
<dbReference type="EMBL" id="CP046161">
    <property type="protein sequence ID" value="QKO30023.1"/>
    <property type="molecule type" value="Genomic_DNA"/>
</dbReference>
<dbReference type="InterPro" id="IPR038729">
    <property type="entry name" value="Rad50/SbcC_AAA"/>
</dbReference>
<dbReference type="Proteomes" id="UP000501316">
    <property type="component" value="Chromosome"/>
</dbReference>
<proteinExistence type="inferred from homology"/>
<dbReference type="SUPFAM" id="SSF52540">
    <property type="entry name" value="P-loop containing nucleoside triphosphate hydrolases"/>
    <property type="match status" value="1"/>
</dbReference>
<feature type="compositionally biased region" description="Basic and acidic residues" evidence="4">
    <location>
        <begin position="297"/>
        <end position="312"/>
    </location>
</feature>
<protein>
    <recommendedName>
        <fullName evidence="3">Nuclease SbcCD subunit C</fullName>
    </recommendedName>
</protein>
<feature type="compositionally biased region" description="Low complexity" evidence="4">
    <location>
        <begin position="557"/>
        <end position="568"/>
    </location>
</feature>
<evidence type="ECO:0000256" key="4">
    <source>
        <dbReference type="SAM" id="MobiDB-lite"/>
    </source>
</evidence>
<organism evidence="6 8">
    <name type="scientific">Caproicibacterium lactatifermentans</name>
    <dbReference type="NCBI Taxonomy" id="2666138"/>
    <lineage>
        <taxon>Bacteria</taxon>
        <taxon>Bacillati</taxon>
        <taxon>Bacillota</taxon>
        <taxon>Clostridia</taxon>
        <taxon>Eubacteriales</taxon>
        <taxon>Oscillospiraceae</taxon>
        <taxon>Caproicibacterium</taxon>
    </lineage>
</organism>
<evidence type="ECO:0000313" key="6">
    <source>
        <dbReference type="EMBL" id="QKN23295.1"/>
    </source>
</evidence>
<comment type="subunit">
    <text evidence="2">Heterodimer of SbcC and SbcD.</text>
</comment>
<reference evidence="8 9" key="1">
    <citation type="submission" date="2019-11" db="EMBL/GenBank/DDBJ databases">
        <authorList>
            <person name="Ren C."/>
            <person name="Wang H."/>
            <person name="Xu Y."/>
        </authorList>
    </citation>
    <scope>NUCLEOTIDE SEQUENCE [LARGE SCALE GENOMIC DNA]</scope>
    <source>
        <strain evidence="9">JNU-WLY1368</strain>
        <strain evidence="6 8">LBM 19010</strain>
    </source>
</reference>
<accession>A0A859DPC6</accession>
<keyword evidence="9" id="KW-1185">Reference proteome</keyword>
<dbReference type="Gene3D" id="3.40.50.300">
    <property type="entry name" value="P-loop containing nucleotide triphosphate hydrolases"/>
    <property type="match status" value="2"/>
</dbReference>
<evidence type="ECO:0000259" key="5">
    <source>
        <dbReference type="Pfam" id="PF13476"/>
    </source>
</evidence>
<gene>
    <name evidence="6" type="ORF">GJQ69_01585</name>
    <name evidence="7" type="ORF">GKP14_02765</name>
</gene>
<sequence>MRNGTDGAGPSFVPKRNEKGGTGMNPVKLTMQAFGSYRKKTTIDFTLLGEHPLFLITGATGGGKTTILDAMCFALYGRSTGGRRSWGEMRSLGAAPEEETLVEFIFSYRNTLYKWFRSRKWHISKRTKKQKEDDTCECFQQDEQGQWKLLQAGSDKALREQAEQLLGLTCEQFSQVAVLPQGDFLKLLLAKSVDKAKLLQTLFGTQKWEHLTRRVRDKAEQLKIEADKNVSSQNTILEGEQVKDRESLQAKCKKLQEGCEQVQKALAAAQKHLEDCSRAYDLASKAASNYDQRQRRKTEEEQALVKDKEAEQQAKNAQAQLPKAEDFRGQAAQLREEAAARESALAAARRLRALQKETDAVRKTIVQKQQILTKAEQDQQAAQEHRQAGNRFVDDLHRKETEKAALDEVIEREKRRDAAAVLAVYLRDGCACPVCGALEHPNPTQPPRELVQLQQQAASLLKEISKLPRANARVKELEQMQEAARSRAQQARDALAEQQRVLAEKEASQKEIVLQMQGSASCDQLEQTIRTLRQRAAGLEQQEQQLRRRAADAQSAAAAAHTALQTAQKESAASEDQYQKAIEAYRSQPNVMQGVPRPDDTVAAEQKNAAQRTVTQLAGEKGRAEESFQNAQRSCRQLQQLEEAGQNLGSRYAVARRLADMLSGRTAHKVPIQQFVLGIMLDDILSSANNLFSDLSGGRYRLLRWTGPVSGNAMAGLDLVVQDAASGGERDVATLSGGELFLASLSLAFGLSDVVQSYSGTVRLDSLFIDEGFGSLDQETLDTTMGALLRLQKTGRTIGIISHVTELQTVIKKQIIVEPLPDGSSSVRIEA</sequence>
<reference evidence="7" key="2">
    <citation type="journal article" date="2021" name="Appl. Environ. Microbiol.">
        <title>Adaptability of a Caproate-Producing Bacterium Contributes to Its Dominance in an Anaerobic Fermentation System.</title>
        <authorList>
            <person name="Wang H."/>
            <person name="Gu Y."/>
            <person name="Zhou W."/>
            <person name="Zhao D."/>
            <person name="Qiao Z."/>
            <person name="Zheng J."/>
            <person name="Gao J."/>
            <person name="Chen X."/>
            <person name="Ren C."/>
            <person name="Xu Y."/>
        </authorList>
    </citation>
    <scope>NUCLEOTIDE SEQUENCE</scope>
    <source>
        <strain evidence="7">JNU-WLY1368</strain>
    </source>
</reference>
<dbReference type="AlphaFoldDB" id="A0A859DPC6"/>
<dbReference type="PANTHER" id="PTHR32114">
    <property type="entry name" value="ABC TRANSPORTER ABCH.3"/>
    <property type="match status" value="1"/>
</dbReference>
<dbReference type="Pfam" id="PF13476">
    <property type="entry name" value="AAA_23"/>
    <property type="match status" value="1"/>
</dbReference>
<dbReference type="InterPro" id="IPR027417">
    <property type="entry name" value="P-loop_NTPase"/>
</dbReference>
<evidence type="ECO:0000313" key="7">
    <source>
        <dbReference type="EMBL" id="QKO30023.1"/>
    </source>
</evidence>
<evidence type="ECO:0000313" key="8">
    <source>
        <dbReference type="Proteomes" id="UP000501316"/>
    </source>
</evidence>
<reference evidence="7" key="3">
    <citation type="journal article" date="2022" name="Int. J. Syst. Evol. Microbiol.">
        <title>Caproicibacterium lactatifermentans sp. nov., isolated from pit clay used for the production of Chinese strong aroma-type liquor.</title>
        <authorList>
            <person name="Wang H."/>
            <person name="Gu Y."/>
            <person name="Zhao D."/>
            <person name="Qiao Z."/>
            <person name="Zheng J."/>
            <person name="Gao J."/>
            <person name="Ren C."/>
            <person name="Xu Y."/>
        </authorList>
    </citation>
    <scope>NUCLEOTIDE SEQUENCE</scope>
    <source>
        <strain evidence="7">JNU-WLY1368</strain>
    </source>
</reference>
<dbReference type="KEGG" id="clf:GJQ69_01585"/>
<dbReference type="GO" id="GO:0016887">
    <property type="term" value="F:ATP hydrolysis activity"/>
    <property type="evidence" value="ECO:0007669"/>
    <property type="project" value="InterPro"/>
</dbReference>
<evidence type="ECO:0000313" key="9">
    <source>
        <dbReference type="Proteomes" id="UP000509623"/>
    </source>
</evidence>
<feature type="region of interest" description="Disordered" evidence="4">
    <location>
        <begin position="287"/>
        <end position="327"/>
    </location>
</feature>
<dbReference type="GO" id="GO:0006302">
    <property type="term" value="P:double-strand break repair"/>
    <property type="evidence" value="ECO:0007669"/>
    <property type="project" value="InterPro"/>
</dbReference>
<comment type="similarity">
    <text evidence="1">Belongs to the SMC family. SbcC subfamily.</text>
</comment>
<feature type="domain" description="Rad50/SbcC-type AAA" evidence="5">
    <location>
        <begin position="28"/>
        <end position="265"/>
    </location>
</feature>
<feature type="region of interest" description="Disordered" evidence="4">
    <location>
        <begin position="557"/>
        <end position="577"/>
    </location>
</feature>
<dbReference type="PANTHER" id="PTHR32114:SF2">
    <property type="entry name" value="ABC TRANSPORTER ABCH.3"/>
    <property type="match status" value="1"/>
</dbReference>
<dbReference type="Pfam" id="PF13558">
    <property type="entry name" value="SbcC_Walker_B"/>
    <property type="match status" value="1"/>
</dbReference>
<feature type="region of interest" description="Disordered" evidence="4">
    <location>
        <begin position="1"/>
        <end position="25"/>
    </location>
</feature>
<evidence type="ECO:0000256" key="1">
    <source>
        <dbReference type="ARBA" id="ARBA00006930"/>
    </source>
</evidence>
<evidence type="ECO:0000256" key="3">
    <source>
        <dbReference type="ARBA" id="ARBA00013368"/>
    </source>
</evidence>
<dbReference type="EMBL" id="CP046051">
    <property type="protein sequence ID" value="QKN23295.1"/>
    <property type="molecule type" value="Genomic_DNA"/>
</dbReference>